<dbReference type="EMBL" id="JAAGRQ010000059">
    <property type="protein sequence ID" value="NDY57737.1"/>
    <property type="molecule type" value="Genomic_DNA"/>
</dbReference>
<keyword evidence="2" id="KW-1185">Reference proteome</keyword>
<dbReference type="RefSeq" id="WP_163302819.1">
    <property type="nucleotide sequence ID" value="NZ_JAAGRQ010000059.1"/>
</dbReference>
<protein>
    <submittedName>
        <fullName evidence="1">Uncharacterized protein</fullName>
    </submittedName>
</protein>
<reference evidence="1 2" key="1">
    <citation type="submission" date="2020-02" db="EMBL/GenBank/DDBJ databases">
        <title>Comparative genomics of sulfur disproportionating microorganisms.</title>
        <authorList>
            <person name="Ward L.M."/>
            <person name="Bertran E."/>
            <person name="Johnston D.T."/>
        </authorList>
    </citation>
    <scope>NUCLEOTIDE SEQUENCE [LARGE SCALE GENOMIC DNA]</scope>
    <source>
        <strain evidence="1 2">DSM 3696</strain>
    </source>
</reference>
<sequence>MGMLPVTDRVSERAKNLMTQLLECCKGDDGSFNGCFLFFDEDCGIISQKKIIPATLQVCTNYILCQIERDMERFKRLWEDDKNPCFVFEAYSLCREHDFSIPGWVL</sequence>
<dbReference type="Proteomes" id="UP000469724">
    <property type="component" value="Unassembled WGS sequence"/>
</dbReference>
<evidence type="ECO:0000313" key="1">
    <source>
        <dbReference type="EMBL" id="NDY57737.1"/>
    </source>
</evidence>
<comment type="caution">
    <text evidence="1">The sequence shown here is derived from an EMBL/GenBank/DDBJ whole genome shotgun (WGS) entry which is preliminary data.</text>
</comment>
<evidence type="ECO:0000313" key="2">
    <source>
        <dbReference type="Proteomes" id="UP000469724"/>
    </source>
</evidence>
<organism evidence="1 2">
    <name type="scientific">Desulfolutivibrio sulfodismutans</name>
    <dbReference type="NCBI Taxonomy" id="63561"/>
    <lineage>
        <taxon>Bacteria</taxon>
        <taxon>Pseudomonadati</taxon>
        <taxon>Thermodesulfobacteriota</taxon>
        <taxon>Desulfovibrionia</taxon>
        <taxon>Desulfovibrionales</taxon>
        <taxon>Desulfovibrionaceae</taxon>
        <taxon>Desulfolutivibrio</taxon>
    </lineage>
</organism>
<gene>
    <name evidence="1" type="ORF">G3N56_13450</name>
</gene>
<name>A0A7K3NNP0_9BACT</name>
<dbReference type="AlphaFoldDB" id="A0A7K3NNP0"/>
<accession>A0A7K3NNP0</accession>
<proteinExistence type="predicted"/>